<organism evidence="1 2">
    <name type="scientific">Caldanaerobacter subterraneus</name>
    <dbReference type="NCBI Taxonomy" id="911092"/>
    <lineage>
        <taxon>Bacteria</taxon>
        <taxon>Bacillati</taxon>
        <taxon>Bacillota</taxon>
        <taxon>Clostridia</taxon>
        <taxon>Thermoanaerobacterales</taxon>
        <taxon>Thermoanaerobacteraceae</taxon>
        <taxon>Caldanaerobacter</taxon>
    </lineage>
</organism>
<gene>
    <name evidence="1" type="ORF">HKI81_02695</name>
</gene>
<dbReference type="AlphaFoldDB" id="A0A7Y2L5F7"/>
<proteinExistence type="predicted"/>
<protein>
    <submittedName>
        <fullName evidence="1">Uncharacterized protein</fullName>
    </submittedName>
</protein>
<dbReference type="RefSeq" id="WP_170270359.1">
    <property type="nucleotide sequence ID" value="NZ_JABEQB010000005.1"/>
</dbReference>
<comment type="caution">
    <text evidence="1">The sequence shown here is derived from an EMBL/GenBank/DDBJ whole genome shotgun (WGS) entry which is preliminary data.</text>
</comment>
<name>A0A7Y2L5F7_9THEO</name>
<reference evidence="1 2" key="1">
    <citation type="submission" date="2020-04" db="EMBL/GenBank/DDBJ databases">
        <title>Draft genome sequence of Caldanaerobacter sunterraneus. strain 1523vc isolated from Griffin hot spring, Kamchatka, Russia.</title>
        <authorList>
            <person name="Toshchakov S.V."/>
            <person name="Podosokorskaya O.A."/>
            <person name="Kublanov I.V."/>
            <person name="Korzhenkov A."/>
            <person name="Patrushev M.V."/>
        </authorList>
    </citation>
    <scope>NUCLEOTIDE SEQUENCE [LARGE SCALE GENOMIC DNA]</scope>
    <source>
        <strain evidence="1 2">1523vc</strain>
    </source>
</reference>
<evidence type="ECO:0000313" key="1">
    <source>
        <dbReference type="EMBL" id="NNG66148.1"/>
    </source>
</evidence>
<evidence type="ECO:0000313" key="2">
    <source>
        <dbReference type="Proteomes" id="UP000529861"/>
    </source>
</evidence>
<dbReference type="EMBL" id="JABEQB010000005">
    <property type="protein sequence ID" value="NNG66148.1"/>
    <property type="molecule type" value="Genomic_DNA"/>
</dbReference>
<sequence length="69" mass="8382">MLLRRAQEIINIAQQYENLDAMSLYDKFLLKQLMIQLKQELDEIMPFIQYWAEMKIDDEEINEGIQNFI</sequence>
<dbReference type="Proteomes" id="UP000529861">
    <property type="component" value="Unassembled WGS sequence"/>
</dbReference>
<accession>A0A7Y2L5F7</accession>